<feature type="compositionally biased region" description="Polar residues" evidence="6">
    <location>
        <begin position="34"/>
        <end position="51"/>
    </location>
</feature>
<keyword evidence="5" id="KW-0829">Tyrosine-protein kinase</keyword>
<dbReference type="STRING" id="1742972.COMA1_40125"/>
<dbReference type="SUPFAM" id="SSF52540">
    <property type="entry name" value="P-loop containing nucleoside triphosphate hydrolases"/>
    <property type="match status" value="1"/>
</dbReference>
<organism evidence="8 9">
    <name type="scientific">Candidatus Nitrospira nitrosa</name>
    <dbReference type="NCBI Taxonomy" id="1742972"/>
    <lineage>
        <taxon>Bacteria</taxon>
        <taxon>Pseudomonadati</taxon>
        <taxon>Nitrospirota</taxon>
        <taxon>Nitrospiria</taxon>
        <taxon>Nitrospirales</taxon>
        <taxon>Nitrospiraceae</taxon>
        <taxon>Nitrospira</taxon>
    </lineage>
</organism>
<accession>A0A0S4LJ18</accession>
<evidence type="ECO:0000256" key="4">
    <source>
        <dbReference type="ARBA" id="ARBA00022840"/>
    </source>
</evidence>
<dbReference type="InterPro" id="IPR050445">
    <property type="entry name" value="Bact_polysacc_biosynth/exp"/>
</dbReference>
<evidence type="ECO:0000256" key="5">
    <source>
        <dbReference type="ARBA" id="ARBA00023137"/>
    </source>
</evidence>
<dbReference type="InterPro" id="IPR005702">
    <property type="entry name" value="Wzc-like_C"/>
</dbReference>
<dbReference type="GO" id="GO:0004715">
    <property type="term" value="F:non-membrane spanning protein tyrosine kinase activity"/>
    <property type="evidence" value="ECO:0007669"/>
    <property type="project" value="UniProtKB-EC"/>
</dbReference>
<keyword evidence="1 8" id="KW-0808">Transferase</keyword>
<proteinExistence type="predicted"/>
<dbReference type="EMBL" id="CZQA01000010">
    <property type="protein sequence ID" value="CUS37585.1"/>
    <property type="molecule type" value="Genomic_DNA"/>
</dbReference>
<keyword evidence="4" id="KW-0067">ATP-binding</keyword>
<dbReference type="InterPro" id="IPR025669">
    <property type="entry name" value="AAA_dom"/>
</dbReference>
<dbReference type="EC" id="2.7.10.2" evidence="8"/>
<dbReference type="PANTHER" id="PTHR32309:SF31">
    <property type="entry name" value="CAPSULAR EXOPOLYSACCHARIDE FAMILY"/>
    <property type="match status" value="1"/>
</dbReference>
<name>A0A0S4LJ18_9BACT</name>
<keyword evidence="9" id="KW-1185">Reference proteome</keyword>
<reference evidence="8 9" key="1">
    <citation type="submission" date="2015-10" db="EMBL/GenBank/DDBJ databases">
        <authorList>
            <person name="Gilbert D.G."/>
        </authorList>
    </citation>
    <scope>NUCLEOTIDE SEQUENCE [LARGE SCALE GENOMIC DNA]</scope>
    <source>
        <strain evidence="8">COMA1</strain>
    </source>
</reference>
<evidence type="ECO:0000259" key="7">
    <source>
        <dbReference type="Pfam" id="PF13614"/>
    </source>
</evidence>
<gene>
    <name evidence="8" type="ORF">COMA1_40125</name>
</gene>
<evidence type="ECO:0000256" key="2">
    <source>
        <dbReference type="ARBA" id="ARBA00022741"/>
    </source>
</evidence>
<dbReference type="Pfam" id="PF13614">
    <property type="entry name" value="AAA_31"/>
    <property type="match status" value="1"/>
</dbReference>
<sequence length="292" mass="31852">MVFCVETVWGGVGWKAIMDRIRTALELYKDCRGSSPSGETSGRTRAQSVPSSITYTRTRSLSIPHTVLRGHRVMAAHKKGPFVDAYKILRTQVTQRLRENGWNVVGVTSPGYGEGKTLTAVNLAVSLAMETTQTVLLVDSDLQDPTVHQVFGLKDCLGLADYLLDDQPVEDLLLHPGIGRFVLLPGGRAISNSTEILTSPKMVALVEELKHRYPSRVVIFDLPPLLHTADVLAFSPYTDALLMVVEEGKTTGEELQRALSLVKNSRPVLGTVLNKAGRSSLTLADMKAMLAT</sequence>
<keyword evidence="2" id="KW-0547">Nucleotide-binding</keyword>
<dbReference type="PANTHER" id="PTHR32309">
    <property type="entry name" value="TYROSINE-PROTEIN KINASE"/>
    <property type="match status" value="1"/>
</dbReference>
<keyword evidence="3 8" id="KW-0418">Kinase</keyword>
<evidence type="ECO:0000313" key="9">
    <source>
        <dbReference type="Proteomes" id="UP000199032"/>
    </source>
</evidence>
<dbReference type="AlphaFoldDB" id="A0A0S4LJ18"/>
<dbReference type="InterPro" id="IPR027417">
    <property type="entry name" value="P-loop_NTPase"/>
</dbReference>
<evidence type="ECO:0000256" key="6">
    <source>
        <dbReference type="SAM" id="MobiDB-lite"/>
    </source>
</evidence>
<evidence type="ECO:0000256" key="3">
    <source>
        <dbReference type="ARBA" id="ARBA00022777"/>
    </source>
</evidence>
<protein>
    <submittedName>
        <fullName evidence="8">Putative Exopolysaccharide biosynthesis related tyrosine-protein kinase</fullName>
        <ecNumber evidence="8">2.7.10.2</ecNumber>
    </submittedName>
</protein>
<dbReference type="CDD" id="cd05387">
    <property type="entry name" value="BY-kinase"/>
    <property type="match status" value="1"/>
</dbReference>
<dbReference type="Gene3D" id="3.40.50.300">
    <property type="entry name" value="P-loop containing nucleotide triphosphate hydrolases"/>
    <property type="match status" value="1"/>
</dbReference>
<feature type="domain" description="AAA" evidence="7">
    <location>
        <begin position="113"/>
        <end position="257"/>
    </location>
</feature>
<evidence type="ECO:0000313" key="8">
    <source>
        <dbReference type="EMBL" id="CUS37585.1"/>
    </source>
</evidence>
<dbReference type="Proteomes" id="UP000199032">
    <property type="component" value="Unassembled WGS sequence"/>
</dbReference>
<feature type="region of interest" description="Disordered" evidence="6">
    <location>
        <begin position="32"/>
        <end position="51"/>
    </location>
</feature>
<evidence type="ECO:0000256" key="1">
    <source>
        <dbReference type="ARBA" id="ARBA00022679"/>
    </source>
</evidence>